<accession>A0A0A8K0W3</accession>
<gene>
    <name evidence="4" type="ORF">GL4_0174</name>
</gene>
<feature type="transmembrane region" description="Helical" evidence="1">
    <location>
        <begin position="52"/>
        <end position="76"/>
    </location>
</feature>
<dbReference type="Proteomes" id="UP000031643">
    <property type="component" value="Chromosome"/>
</dbReference>
<keyword evidence="1" id="KW-0812">Transmembrane</keyword>
<dbReference type="InterPro" id="IPR012037">
    <property type="entry name" value="Alpha/beta-hydrolase_fam"/>
</dbReference>
<feature type="transmembrane region" description="Helical" evidence="1">
    <location>
        <begin position="88"/>
        <end position="109"/>
    </location>
</feature>
<reference evidence="4 5" key="1">
    <citation type="submission" date="2014-09" db="EMBL/GenBank/DDBJ databases">
        <title>Genome sequencing of Methyloceanibacter caenitepidi Gela4.</title>
        <authorList>
            <person name="Takeuchi M."/>
            <person name="Susumu S."/>
            <person name="Kamagata Y."/>
            <person name="Oshima K."/>
            <person name="Hattori M."/>
            <person name="Iwasaki W."/>
        </authorList>
    </citation>
    <scope>NUCLEOTIDE SEQUENCE [LARGE SCALE GENOMIC DNA]</scope>
    <source>
        <strain evidence="4 5">Gela4</strain>
    </source>
</reference>
<keyword evidence="5" id="KW-1185">Reference proteome</keyword>
<protein>
    <submittedName>
        <fullName evidence="4">Predicted membrane protein</fullName>
    </submittedName>
</protein>
<evidence type="ECO:0000313" key="5">
    <source>
        <dbReference type="Proteomes" id="UP000031643"/>
    </source>
</evidence>
<dbReference type="Pfam" id="PF10081">
    <property type="entry name" value="Abhydrolase_9"/>
    <property type="match status" value="1"/>
</dbReference>
<dbReference type="PIRSF" id="PIRSF007542">
    <property type="entry name" value="UCP007542"/>
    <property type="match status" value="1"/>
</dbReference>
<proteinExistence type="predicted"/>
<feature type="domain" description="Alpha/beta-hydrolase N-terminal" evidence="3">
    <location>
        <begin position="39"/>
        <end position="246"/>
    </location>
</feature>
<dbReference type="STRING" id="1384459.GL4_0174"/>
<feature type="transmembrane region" description="Helical" evidence="1">
    <location>
        <begin position="129"/>
        <end position="151"/>
    </location>
</feature>
<feature type="transmembrane region" description="Helical" evidence="1">
    <location>
        <begin position="20"/>
        <end position="40"/>
    </location>
</feature>
<organism evidence="4 5">
    <name type="scientific">Methyloceanibacter caenitepidi</name>
    <dbReference type="NCBI Taxonomy" id="1384459"/>
    <lineage>
        <taxon>Bacteria</taxon>
        <taxon>Pseudomonadati</taxon>
        <taxon>Pseudomonadota</taxon>
        <taxon>Alphaproteobacteria</taxon>
        <taxon>Hyphomicrobiales</taxon>
        <taxon>Hyphomicrobiaceae</taxon>
        <taxon>Methyloceanibacter</taxon>
    </lineage>
</organism>
<dbReference type="HOGENOM" id="CLU_023789_0_0_5"/>
<keyword evidence="1" id="KW-0472">Membrane</keyword>
<dbReference type="KEGG" id="mcg:GL4_0174"/>
<evidence type="ECO:0000259" key="3">
    <source>
        <dbReference type="Pfam" id="PF15420"/>
    </source>
</evidence>
<dbReference type="InterPro" id="IPR027788">
    <property type="entry name" value="Alpha/beta-hydrolase_N_dom"/>
</dbReference>
<feature type="transmembrane region" description="Helical" evidence="1">
    <location>
        <begin position="172"/>
        <end position="198"/>
    </location>
</feature>
<feature type="domain" description="Alpha/beta-hydrolase catalytic" evidence="2">
    <location>
        <begin position="263"/>
        <end position="551"/>
    </location>
</feature>
<dbReference type="Pfam" id="PF15420">
    <property type="entry name" value="Abhydrolase_9_N"/>
    <property type="match status" value="1"/>
</dbReference>
<evidence type="ECO:0000256" key="1">
    <source>
        <dbReference type="SAM" id="Phobius"/>
    </source>
</evidence>
<evidence type="ECO:0000313" key="4">
    <source>
        <dbReference type="EMBL" id="BAQ15644.1"/>
    </source>
</evidence>
<name>A0A0A8K0W3_9HYPH</name>
<dbReference type="ESTHER" id="9rhiz-a0a0a8k0w3">
    <property type="family name" value="Abhydrolase_9"/>
</dbReference>
<dbReference type="EMBL" id="AP014648">
    <property type="protein sequence ID" value="BAQ15644.1"/>
    <property type="molecule type" value="Genomic_DNA"/>
</dbReference>
<dbReference type="AlphaFoldDB" id="A0A0A8K0W3"/>
<dbReference type="InterPro" id="IPR027787">
    <property type="entry name" value="Alpha/beta-hydrolase_catalytic"/>
</dbReference>
<keyword evidence="1" id="KW-1133">Transmembrane helix</keyword>
<sequence length="566" mass="61820">MESMTKSQRSTATEPEASPWWLPSYVGLFVGVIFFALMFTPSLIPRPPIFQGLLGGLAFAIGYAIGHGSVVLWRYLELPEVPRPWRRAANIVLVIACAIAAVIYVPQAAAWQDEVRARLNMPPVETFNLLLVFAVAVITALLLILLGRLVLAGVRAASAGVYRWMPRRIASLLGAVIFIVLLVTIVNGTLVSATIGAIDRAQALVDVTDPPGAVVPAEDTRSGGPGSSIEWRQLGRAGKRFVTEGPRKADIEAFTGRQALEPIRVYAGLRAADSPEKQAEAALADLIRMGAFSRSILVIATPTGTGWVDNNGIAPLEYMHDGDIATVGVQYSYLQSPFSLVLEPGRAQDSAAAVFRTIYRYWKTLPEDSRPRLYLFGLSLGSHGSEASPPLHAWLGDSFDGAVWSGPPFRNRLWLTIQRDRDEGSPSWRPVFEGGANFRVIGHGGDASDAPSDWGRVRMVYIVYPSDAIVFFEESMFYRPPEWLTPPRGEDVSPLLRWYPIITALQVGIDMMLSAEVPPGHGHDYAVADYISAWNAVSAPANWTDEDAKRLATKIETETAKHSGSW</sequence>
<evidence type="ECO:0000259" key="2">
    <source>
        <dbReference type="Pfam" id="PF10081"/>
    </source>
</evidence>